<name>A0ABT5KHQ3_9BURK</name>
<dbReference type="RefSeq" id="WP_273601237.1">
    <property type="nucleotide sequence ID" value="NZ_JAQQXT010000009.1"/>
</dbReference>
<feature type="transmembrane region" description="Helical" evidence="7">
    <location>
        <begin position="91"/>
        <end position="112"/>
    </location>
</feature>
<comment type="caution">
    <text evidence="8">The sequence shown here is derived from an EMBL/GenBank/DDBJ whole genome shotgun (WGS) entry which is preliminary data.</text>
</comment>
<feature type="transmembrane region" description="Helical" evidence="7">
    <location>
        <begin position="29"/>
        <end position="53"/>
    </location>
</feature>
<sequence>MRPAQLWRLCKQAGSAWIDDYAPSMGAALAYYTMFSIAPLLLIAISVAGLVFGREAASGEVLMQLRGLMGESGALAVQAMLESAARPAESWTAALIGGALLLLGATTVFGELQDALDRIWRAPQRNKPQGLWGLLRSRLLSFGMILGIGFLLTTSLLLSAAIAAFSAWSGARLAGWAVLAGFVNFVISYVLVAAMFALIYKIMPRVRIAWRDVWIGAWVTALLFNIGKLVIGLYIGKSGVASAFGAAGSLAVLLIWVYYSAQIFLFGAEFTWAYAHSFGSFRHVSARQVAVQTPPSKTGGALGAGPGLASGQPTSPLASSSCGLLRAGSASSTH</sequence>
<accession>A0ABT5KHQ3</accession>
<feature type="compositionally biased region" description="Polar residues" evidence="6">
    <location>
        <begin position="312"/>
        <end position="322"/>
    </location>
</feature>
<dbReference type="InterPro" id="IPR017039">
    <property type="entry name" value="Virul_fac_BrkB"/>
</dbReference>
<feature type="transmembrane region" description="Helical" evidence="7">
    <location>
        <begin position="174"/>
        <end position="200"/>
    </location>
</feature>
<evidence type="ECO:0000313" key="8">
    <source>
        <dbReference type="EMBL" id="MDC8773059.1"/>
    </source>
</evidence>
<evidence type="ECO:0000256" key="6">
    <source>
        <dbReference type="SAM" id="MobiDB-lite"/>
    </source>
</evidence>
<protein>
    <submittedName>
        <fullName evidence="8">YihY/virulence factor BrkB family protein</fullName>
    </submittedName>
</protein>
<keyword evidence="4 7" id="KW-1133">Transmembrane helix</keyword>
<dbReference type="EMBL" id="JAQQXT010000009">
    <property type="protein sequence ID" value="MDC8773059.1"/>
    <property type="molecule type" value="Genomic_DNA"/>
</dbReference>
<keyword evidence="3 7" id="KW-0812">Transmembrane</keyword>
<dbReference type="PANTHER" id="PTHR30213">
    <property type="entry name" value="INNER MEMBRANE PROTEIN YHJD"/>
    <property type="match status" value="1"/>
</dbReference>
<organism evidence="8 9">
    <name type="scientific">Roseateles albus</name>
    <dbReference type="NCBI Taxonomy" id="2987525"/>
    <lineage>
        <taxon>Bacteria</taxon>
        <taxon>Pseudomonadati</taxon>
        <taxon>Pseudomonadota</taxon>
        <taxon>Betaproteobacteria</taxon>
        <taxon>Burkholderiales</taxon>
        <taxon>Sphaerotilaceae</taxon>
        <taxon>Roseateles</taxon>
    </lineage>
</organism>
<keyword evidence="9" id="KW-1185">Reference proteome</keyword>
<dbReference type="NCBIfam" id="TIGR00765">
    <property type="entry name" value="yihY_not_rbn"/>
    <property type="match status" value="1"/>
</dbReference>
<dbReference type="PANTHER" id="PTHR30213:SF1">
    <property type="entry name" value="INNER MEMBRANE PROTEIN YHJD"/>
    <property type="match status" value="1"/>
</dbReference>
<evidence type="ECO:0000256" key="4">
    <source>
        <dbReference type="ARBA" id="ARBA00022989"/>
    </source>
</evidence>
<feature type="region of interest" description="Disordered" evidence="6">
    <location>
        <begin position="295"/>
        <end position="334"/>
    </location>
</feature>
<feature type="transmembrane region" description="Helical" evidence="7">
    <location>
        <begin position="241"/>
        <end position="259"/>
    </location>
</feature>
<reference evidence="8 9" key="1">
    <citation type="submission" date="2022-10" db="EMBL/GenBank/DDBJ databases">
        <title>Paucibacter sp. hw1 Genome sequencing.</title>
        <authorList>
            <person name="Park S."/>
        </authorList>
    </citation>
    <scope>NUCLEOTIDE SEQUENCE [LARGE SCALE GENOMIC DNA]</scope>
    <source>
        <strain evidence="9">hw1</strain>
    </source>
</reference>
<keyword evidence="2" id="KW-1003">Cell membrane</keyword>
<proteinExistence type="predicted"/>
<gene>
    <name evidence="8" type="ORF">PRZ03_15840</name>
</gene>
<comment type="subcellular location">
    <subcellularLocation>
        <location evidence="1">Cell membrane</location>
        <topology evidence="1">Multi-pass membrane protein</topology>
    </subcellularLocation>
</comment>
<evidence type="ECO:0000256" key="3">
    <source>
        <dbReference type="ARBA" id="ARBA00022692"/>
    </source>
</evidence>
<keyword evidence="5 7" id="KW-0472">Membrane</keyword>
<feature type="transmembrane region" description="Helical" evidence="7">
    <location>
        <begin position="139"/>
        <end position="168"/>
    </location>
</feature>
<evidence type="ECO:0000256" key="2">
    <source>
        <dbReference type="ARBA" id="ARBA00022475"/>
    </source>
</evidence>
<dbReference type="PIRSF" id="PIRSF035875">
    <property type="entry name" value="RNase_BN"/>
    <property type="match status" value="1"/>
</dbReference>
<evidence type="ECO:0000256" key="5">
    <source>
        <dbReference type="ARBA" id="ARBA00023136"/>
    </source>
</evidence>
<feature type="transmembrane region" description="Helical" evidence="7">
    <location>
        <begin position="212"/>
        <end position="235"/>
    </location>
</feature>
<dbReference type="Proteomes" id="UP001221189">
    <property type="component" value="Unassembled WGS sequence"/>
</dbReference>
<evidence type="ECO:0000256" key="7">
    <source>
        <dbReference type="SAM" id="Phobius"/>
    </source>
</evidence>
<dbReference type="Pfam" id="PF03631">
    <property type="entry name" value="Virul_fac_BrkB"/>
    <property type="match status" value="1"/>
</dbReference>
<evidence type="ECO:0000256" key="1">
    <source>
        <dbReference type="ARBA" id="ARBA00004651"/>
    </source>
</evidence>
<evidence type="ECO:0000313" key="9">
    <source>
        <dbReference type="Proteomes" id="UP001221189"/>
    </source>
</evidence>